<protein>
    <submittedName>
        <fullName evidence="1">Uncharacterized protein</fullName>
    </submittedName>
</protein>
<comment type="caution">
    <text evidence="1">The sequence shown here is derived from an EMBL/GenBank/DDBJ whole genome shotgun (WGS) entry which is preliminary data.</text>
</comment>
<accession>A0ABP0G4S9</accession>
<evidence type="ECO:0000313" key="2">
    <source>
        <dbReference type="Proteomes" id="UP001642483"/>
    </source>
</evidence>
<organism evidence="1 2">
    <name type="scientific">Clavelina lepadiformis</name>
    <name type="common">Light-bulb sea squirt</name>
    <name type="synonym">Ascidia lepadiformis</name>
    <dbReference type="NCBI Taxonomy" id="159417"/>
    <lineage>
        <taxon>Eukaryota</taxon>
        <taxon>Metazoa</taxon>
        <taxon>Chordata</taxon>
        <taxon>Tunicata</taxon>
        <taxon>Ascidiacea</taxon>
        <taxon>Aplousobranchia</taxon>
        <taxon>Clavelinidae</taxon>
        <taxon>Clavelina</taxon>
    </lineage>
</organism>
<proteinExistence type="predicted"/>
<keyword evidence="2" id="KW-1185">Reference proteome</keyword>
<dbReference type="EMBL" id="CAWYQH010000103">
    <property type="protein sequence ID" value="CAK8686829.1"/>
    <property type="molecule type" value="Genomic_DNA"/>
</dbReference>
<sequence length="116" mass="13041">MEDKTELYDLSYGRCMVCLNHLSIVVYEIGSGEVEINHYECKDYIGDGGNITVPAPLPLASSLEFSKMLTNKLTKASTTTTTTFHQRFRPPWMKPAKLLSKVTITSCRLAPRNVQQ</sequence>
<dbReference type="Proteomes" id="UP001642483">
    <property type="component" value="Unassembled WGS sequence"/>
</dbReference>
<reference evidence="1 2" key="1">
    <citation type="submission" date="2024-02" db="EMBL/GenBank/DDBJ databases">
        <authorList>
            <person name="Daric V."/>
            <person name="Darras S."/>
        </authorList>
    </citation>
    <scope>NUCLEOTIDE SEQUENCE [LARGE SCALE GENOMIC DNA]</scope>
</reference>
<gene>
    <name evidence="1" type="ORF">CVLEPA_LOCUS18861</name>
</gene>
<evidence type="ECO:0000313" key="1">
    <source>
        <dbReference type="EMBL" id="CAK8686829.1"/>
    </source>
</evidence>
<name>A0ABP0G4S9_CLALP</name>